<protein>
    <recommendedName>
        <fullName evidence="3">histidine kinase</fullName>
        <ecNumber evidence="3">2.7.13.3</ecNumber>
    </recommendedName>
</protein>
<evidence type="ECO:0000313" key="12">
    <source>
        <dbReference type="Proteomes" id="UP000748067"/>
    </source>
</evidence>
<accession>A0ABQ7A014</accession>
<keyword evidence="8" id="KW-1133">Transmembrane helix</keyword>
<reference evidence="11 12" key="1">
    <citation type="submission" date="2015-01" db="EMBL/GenBank/DDBJ databases">
        <title>Genome Sequence of Pseudomonas antarctica CMS 35.</title>
        <authorList>
            <person name="Voget S."/>
            <person name="Chow J."/>
            <person name="Daniel R."/>
            <person name="Streit W."/>
        </authorList>
    </citation>
    <scope>NUCLEOTIDE SEQUENCE [LARGE SCALE GENOMIC DNA]</scope>
    <source>
        <strain evidence="11 12">CMS 35</strain>
    </source>
</reference>
<evidence type="ECO:0000256" key="1">
    <source>
        <dbReference type="ARBA" id="ARBA00000085"/>
    </source>
</evidence>
<dbReference type="PRINTS" id="PR00344">
    <property type="entry name" value="BCTRLSENSOR"/>
</dbReference>
<dbReference type="PROSITE" id="PS50109">
    <property type="entry name" value="HIS_KIN"/>
    <property type="match status" value="1"/>
</dbReference>
<keyword evidence="4" id="KW-0597">Phosphoprotein</keyword>
<comment type="catalytic activity">
    <reaction evidence="1">
        <text>ATP + protein L-histidine = ADP + protein N-phospho-L-histidine.</text>
        <dbReference type="EC" id="2.7.13.3"/>
    </reaction>
</comment>
<keyword evidence="12" id="KW-1185">Reference proteome</keyword>
<keyword evidence="5 11" id="KW-0808">Transferase</keyword>
<dbReference type="Pfam" id="PF02518">
    <property type="entry name" value="HATPase_c"/>
    <property type="match status" value="1"/>
</dbReference>
<keyword evidence="6" id="KW-0812">Transmembrane</keyword>
<evidence type="ECO:0000256" key="5">
    <source>
        <dbReference type="ARBA" id="ARBA00022679"/>
    </source>
</evidence>
<evidence type="ECO:0000256" key="9">
    <source>
        <dbReference type="ARBA" id="ARBA00023136"/>
    </source>
</evidence>
<comment type="caution">
    <text evidence="11">The sequence shown here is derived from an EMBL/GenBank/DDBJ whole genome shotgun (WGS) entry which is preliminary data.</text>
</comment>
<dbReference type="Proteomes" id="UP000748067">
    <property type="component" value="Unassembled WGS sequence"/>
</dbReference>
<dbReference type="PANTHER" id="PTHR45436:SF1">
    <property type="entry name" value="SENSOR PROTEIN QSEC"/>
    <property type="match status" value="1"/>
</dbReference>
<dbReference type="InterPro" id="IPR004358">
    <property type="entry name" value="Sig_transdc_His_kin-like_C"/>
</dbReference>
<name>A0ABQ7A014_9PSED</name>
<dbReference type="PANTHER" id="PTHR45436">
    <property type="entry name" value="SENSOR HISTIDINE KINASE YKOH"/>
    <property type="match status" value="1"/>
</dbReference>
<dbReference type="InterPro" id="IPR003594">
    <property type="entry name" value="HATPase_dom"/>
</dbReference>
<dbReference type="InterPro" id="IPR050428">
    <property type="entry name" value="TCS_sensor_his_kinase"/>
</dbReference>
<dbReference type="EMBL" id="JXDI01000001">
    <property type="protein sequence ID" value="KAF2410002.1"/>
    <property type="molecule type" value="Genomic_DNA"/>
</dbReference>
<dbReference type="CDD" id="cd00075">
    <property type="entry name" value="HATPase"/>
    <property type="match status" value="1"/>
</dbReference>
<dbReference type="Gene3D" id="3.30.565.10">
    <property type="entry name" value="Histidine kinase-like ATPase, C-terminal domain"/>
    <property type="match status" value="1"/>
</dbReference>
<feature type="domain" description="Histidine kinase" evidence="10">
    <location>
        <begin position="1"/>
        <end position="75"/>
    </location>
</feature>
<evidence type="ECO:0000256" key="6">
    <source>
        <dbReference type="ARBA" id="ARBA00022692"/>
    </source>
</evidence>
<evidence type="ECO:0000256" key="3">
    <source>
        <dbReference type="ARBA" id="ARBA00012438"/>
    </source>
</evidence>
<evidence type="ECO:0000259" key="10">
    <source>
        <dbReference type="PROSITE" id="PS50109"/>
    </source>
</evidence>
<evidence type="ECO:0000256" key="4">
    <source>
        <dbReference type="ARBA" id="ARBA00022553"/>
    </source>
</evidence>
<keyword evidence="7" id="KW-0418">Kinase</keyword>
<evidence type="ECO:0000313" key="11">
    <source>
        <dbReference type="EMBL" id="KAF2410002.1"/>
    </source>
</evidence>
<evidence type="ECO:0000256" key="7">
    <source>
        <dbReference type="ARBA" id="ARBA00022777"/>
    </source>
</evidence>
<dbReference type="GO" id="GO:0004673">
    <property type="term" value="F:protein histidine kinase activity"/>
    <property type="evidence" value="ECO:0007669"/>
    <property type="project" value="UniProtKB-EC"/>
</dbReference>
<evidence type="ECO:0000256" key="8">
    <source>
        <dbReference type="ARBA" id="ARBA00022989"/>
    </source>
</evidence>
<dbReference type="InterPro" id="IPR036890">
    <property type="entry name" value="HATPase_C_sf"/>
</dbReference>
<gene>
    <name evidence="11" type="primary">creC_2</name>
    <name evidence="11" type="ORF">PSAN_24250</name>
</gene>
<dbReference type="EC" id="2.7.13.3" evidence="3"/>
<evidence type="ECO:0000256" key="2">
    <source>
        <dbReference type="ARBA" id="ARBA00004370"/>
    </source>
</evidence>
<sequence>MRVGSDFLSVEDQGPGIDEAELGRLFERFYSRDNANGAGLGLAIVDMIVGKIGCKLALHNLEQGGLCARLVFNQT</sequence>
<comment type="subcellular location">
    <subcellularLocation>
        <location evidence="2">Membrane</location>
    </subcellularLocation>
</comment>
<organism evidence="11 12">
    <name type="scientific">Pseudomonas antarctica</name>
    <dbReference type="NCBI Taxonomy" id="219572"/>
    <lineage>
        <taxon>Bacteria</taxon>
        <taxon>Pseudomonadati</taxon>
        <taxon>Pseudomonadota</taxon>
        <taxon>Gammaproteobacteria</taxon>
        <taxon>Pseudomonadales</taxon>
        <taxon>Pseudomonadaceae</taxon>
        <taxon>Pseudomonas</taxon>
    </lineage>
</organism>
<dbReference type="InterPro" id="IPR005467">
    <property type="entry name" value="His_kinase_dom"/>
</dbReference>
<keyword evidence="9" id="KW-0472">Membrane</keyword>
<proteinExistence type="predicted"/>
<dbReference type="SUPFAM" id="SSF55874">
    <property type="entry name" value="ATPase domain of HSP90 chaperone/DNA topoisomerase II/histidine kinase"/>
    <property type="match status" value="1"/>
</dbReference>